<evidence type="ECO:0000313" key="2">
    <source>
        <dbReference type="Proteomes" id="UP000294360"/>
    </source>
</evidence>
<keyword evidence="1" id="KW-0614">Plasmid</keyword>
<reference evidence="1 2" key="1">
    <citation type="submission" date="2019-03" db="EMBL/GenBank/DDBJ databases">
        <authorList>
            <person name="Kox A.R. M."/>
        </authorList>
    </citation>
    <scope>NUCLEOTIDE SEQUENCE [LARGE SCALE GENOMIC DNA]</scope>
    <source>
        <strain evidence="1">MTUNDRAET4 annotated genome</strain>
        <plasmid evidence="2">3</plasmid>
    </source>
</reference>
<protein>
    <submittedName>
        <fullName evidence="1">Uncharacterized protein</fullName>
    </submittedName>
</protein>
<name>A0A4U8Z7G0_METTU</name>
<dbReference type="RefSeq" id="WP_134493298.1">
    <property type="nucleotide sequence ID" value="NZ_CP139087.1"/>
</dbReference>
<organism evidence="1 2">
    <name type="scientific">Methylocella tundrae</name>
    <dbReference type="NCBI Taxonomy" id="227605"/>
    <lineage>
        <taxon>Bacteria</taxon>
        <taxon>Pseudomonadati</taxon>
        <taxon>Pseudomonadota</taxon>
        <taxon>Alphaproteobacteria</taxon>
        <taxon>Hyphomicrobiales</taxon>
        <taxon>Beijerinckiaceae</taxon>
        <taxon>Methylocella</taxon>
    </lineage>
</organism>
<dbReference type="Proteomes" id="UP000294360">
    <property type="component" value="Plasmid 3"/>
</dbReference>
<dbReference type="KEGG" id="mtun:MTUNDRAET4_0062.2"/>
<dbReference type="AlphaFoldDB" id="A0A4U8Z7G0"/>
<proteinExistence type="predicted"/>
<dbReference type="EMBL" id="LR536452">
    <property type="protein sequence ID" value="VFU17499.1"/>
    <property type="molecule type" value="Genomic_DNA"/>
</dbReference>
<gene>
    <name evidence="1" type="ORF">MTUNDRAET4_0062</name>
</gene>
<evidence type="ECO:0000313" key="1">
    <source>
        <dbReference type="EMBL" id="VFU17499.1"/>
    </source>
</evidence>
<geneLocation type="plasmid" evidence="1 2">
    <name>3</name>
</geneLocation>
<sequence>MRTLDLLKNHPWNMQAVIADVGHDPVTGKRLFTVRIEPITGPDCTEPKTFPFETENAARAHAWTVLGFGNYLPPNKESANDCR</sequence>
<accession>A0A4U8Z7G0</accession>